<dbReference type="OrthoDB" id="9806013at2"/>
<evidence type="ECO:0000313" key="5">
    <source>
        <dbReference type="Proteomes" id="UP000306509"/>
    </source>
</evidence>
<dbReference type="EMBL" id="QGQD01000070">
    <property type="protein sequence ID" value="TLC99355.1"/>
    <property type="molecule type" value="Genomic_DNA"/>
</dbReference>
<reference evidence="4 5" key="1">
    <citation type="journal article" date="2019" name="Anaerobe">
        <title>Detection of Robinsoniella peoriensis in multiple bone samples of a trauma patient.</title>
        <authorList>
            <person name="Schrottner P."/>
            <person name="Hartwich K."/>
            <person name="Bunk B."/>
            <person name="Schober I."/>
            <person name="Helbig S."/>
            <person name="Rudolph W.W."/>
            <person name="Gunzer F."/>
        </authorList>
    </citation>
    <scope>NUCLEOTIDE SEQUENCE [LARGE SCALE GENOMIC DNA]</scope>
    <source>
        <strain evidence="4 5">DSM 106044</strain>
    </source>
</reference>
<organism evidence="4 5">
    <name type="scientific">Robinsoniella peoriensis</name>
    <dbReference type="NCBI Taxonomy" id="180332"/>
    <lineage>
        <taxon>Bacteria</taxon>
        <taxon>Bacillati</taxon>
        <taxon>Bacillota</taxon>
        <taxon>Clostridia</taxon>
        <taxon>Lachnospirales</taxon>
        <taxon>Lachnospiraceae</taxon>
        <taxon>Robinsoniella</taxon>
    </lineage>
</organism>
<dbReference type="STRING" id="180332.GCA_000797495_01020"/>
<feature type="compositionally biased region" description="Basic and acidic residues" evidence="3">
    <location>
        <begin position="56"/>
        <end position="78"/>
    </location>
</feature>
<keyword evidence="5" id="KW-1185">Reference proteome</keyword>
<dbReference type="InterPro" id="IPR009835">
    <property type="entry name" value="SrtB"/>
</dbReference>
<evidence type="ECO:0000256" key="2">
    <source>
        <dbReference type="PIRSR" id="PIRSR605754-1"/>
    </source>
</evidence>
<feature type="compositionally biased region" description="Low complexity" evidence="3">
    <location>
        <begin position="79"/>
        <end position="93"/>
    </location>
</feature>
<dbReference type="SUPFAM" id="SSF63817">
    <property type="entry name" value="Sortase"/>
    <property type="match status" value="1"/>
</dbReference>
<dbReference type="GO" id="GO:0016787">
    <property type="term" value="F:hydrolase activity"/>
    <property type="evidence" value="ECO:0007669"/>
    <property type="project" value="UniProtKB-KW"/>
</dbReference>
<evidence type="ECO:0000256" key="3">
    <source>
        <dbReference type="SAM" id="MobiDB-lite"/>
    </source>
</evidence>
<sequence length="283" mass="32251">MNKKKRAGLKWLIVGIAAFLLAGLCIGFAVNRQMQKLAAAKLYEYAAVTESDAEEEGTKNQDEKDSVNKDNNPKETDSKSPSSTDTTTDQPTDLPVNIVKIQKEMPDVYAWIEIPGTKVNYPVVQRKDDNSYYLDKTPDGSANIEGSIFSEDYNSKDFMDPVTVLYGHNMKNGDMFGELRLFEDKSFFDANREIYIYMKDKKLTYRIFAAVLFDNRHIMKSYDFSGDESFFPFLKEIMNIRDMRSNTDENTALLPTDKILTLSTCHGMGSNYRFLVLGVMQND</sequence>
<feature type="active site" description="Proton donor/acceptor" evidence="2">
    <location>
        <position position="168"/>
    </location>
</feature>
<dbReference type="InterPro" id="IPR023365">
    <property type="entry name" value="Sortase_dom-sf"/>
</dbReference>
<dbReference type="RefSeq" id="WP_052377669.1">
    <property type="nucleotide sequence ID" value="NZ_CABMJZ010000048.1"/>
</dbReference>
<dbReference type="AlphaFoldDB" id="A0A4U8QBS6"/>
<keyword evidence="1" id="KW-0378">Hydrolase</keyword>
<dbReference type="InterPro" id="IPR005754">
    <property type="entry name" value="Sortase"/>
</dbReference>
<dbReference type="Pfam" id="PF04203">
    <property type="entry name" value="Sortase"/>
    <property type="match status" value="1"/>
</dbReference>
<protein>
    <submittedName>
        <fullName evidence="4">Sortase, SrtB family</fullName>
    </submittedName>
</protein>
<evidence type="ECO:0000256" key="1">
    <source>
        <dbReference type="ARBA" id="ARBA00022801"/>
    </source>
</evidence>
<proteinExistence type="predicted"/>
<dbReference type="Gene3D" id="2.40.260.10">
    <property type="entry name" value="Sortase"/>
    <property type="match status" value="1"/>
</dbReference>
<name>A0A4U8QBS6_9FIRM</name>
<accession>A0A4U8QBS6</accession>
<feature type="region of interest" description="Disordered" evidence="3">
    <location>
        <begin position="50"/>
        <end position="95"/>
    </location>
</feature>
<dbReference type="NCBIfam" id="TIGR03064">
    <property type="entry name" value="sortase_srtB"/>
    <property type="match status" value="1"/>
</dbReference>
<evidence type="ECO:0000313" key="4">
    <source>
        <dbReference type="EMBL" id="TLC99355.1"/>
    </source>
</evidence>
<comment type="caution">
    <text evidence="4">The sequence shown here is derived from an EMBL/GenBank/DDBJ whole genome shotgun (WGS) entry which is preliminary data.</text>
</comment>
<dbReference type="CDD" id="cd05826">
    <property type="entry name" value="Sortase_B"/>
    <property type="match status" value="1"/>
</dbReference>
<gene>
    <name evidence="4" type="ORF">DSM106044_03806</name>
</gene>
<dbReference type="Proteomes" id="UP000306509">
    <property type="component" value="Unassembled WGS sequence"/>
</dbReference>
<feature type="active site" description="Acyl-thioester intermediate" evidence="2">
    <location>
        <position position="265"/>
    </location>
</feature>